<evidence type="ECO:0000313" key="1">
    <source>
        <dbReference type="EMBL" id="MBA6156012.1"/>
    </source>
</evidence>
<protein>
    <submittedName>
        <fullName evidence="1">SMI1/KNR4 family protein</fullName>
    </submittedName>
</protein>
<name>A0A839ALK6_9FLAO</name>
<dbReference type="EMBL" id="JACGLS010000002">
    <property type="protein sequence ID" value="MBA6156012.1"/>
    <property type="molecule type" value="Genomic_DNA"/>
</dbReference>
<comment type="caution">
    <text evidence="1">The sequence shown here is derived from an EMBL/GenBank/DDBJ whole genome shotgun (WGS) entry which is preliminary data.</text>
</comment>
<reference evidence="1 2" key="1">
    <citation type="submission" date="2020-07" db="EMBL/GenBank/DDBJ databases">
        <title>Bacterium isolated from marine sediment.</title>
        <authorList>
            <person name="Shang D."/>
            <person name="Du Z.-J."/>
        </authorList>
    </citation>
    <scope>NUCLEOTIDE SEQUENCE [LARGE SCALE GENOMIC DNA]</scope>
    <source>
        <strain evidence="1 2">S7007</strain>
    </source>
</reference>
<gene>
    <name evidence="1" type="ORF">H3Z83_05700</name>
</gene>
<organism evidence="1 2">
    <name type="scientific">Tenacibaculum pelagium</name>
    <dbReference type="NCBI Taxonomy" id="2759527"/>
    <lineage>
        <taxon>Bacteria</taxon>
        <taxon>Pseudomonadati</taxon>
        <taxon>Bacteroidota</taxon>
        <taxon>Flavobacteriia</taxon>
        <taxon>Flavobacteriales</taxon>
        <taxon>Flavobacteriaceae</taxon>
        <taxon>Tenacibaculum</taxon>
    </lineage>
</organism>
<dbReference type="InterPro" id="IPR037883">
    <property type="entry name" value="Knr4/Smi1-like_sf"/>
</dbReference>
<dbReference type="Pfam" id="PF14568">
    <property type="entry name" value="SUKH_6"/>
    <property type="match status" value="1"/>
</dbReference>
<dbReference type="RefSeq" id="WP_182124520.1">
    <property type="nucleotide sequence ID" value="NZ_JACGLS010000002.1"/>
</dbReference>
<dbReference type="AlphaFoldDB" id="A0A839ALK6"/>
<dbReference type="Proteomes" id="UP000563906">
    <property type="component" value="Unassembled WGS sequence"/>
</dbReference>
<dbReference type="SUPFAM" id="SSF160631">
    <property type="entry name" value="SMI1/KNR4-like"/>
    <property type="match status" value="1"/>
</dbReference>
<dbReference type="Gene3D" id="3.40.1580.10">
    <property type="entry name" value="SMI1/KNR4-like"/>
    <property type="match status" value="1"/>
</dbReference>
<accession>A0A839ALK6</accession>
<keyword evidence="2" id="KW-1185">Reference proteome</keyword>
<sequence>MKNEQEQNMNNLTIKKASRLPLREEILQFELANKIKFPIDFFNFLMKFNPIEIEERYFVLNNISKELDIFYPFNIEHDLSLQSIFNNLNEIMFQNRYVAFGGDLGGWKFIISVQEVDYGSVYFCRTDEDLEDSIIFLAESFDNFLSMLVK</sequence>
<proteinExistence type="predicted"/>
<evidence type="ECO:0000313" key="2">
    <source>
        <dbReference type="Proteomes" id="UP000563906"/>
    </source>
</evidence>